<keyword evidence="3" id="KW-1185">Reference proteome</keyword>
<name>A0A4P9XEP8_9FUNG</name>
<accession>A0A4P9XEP8</accession>
<evidence type="ECO:0000313" key="3">
    <source>
        <dbReference type="Proteomes" id="UP000274922"/>
    </source>
</evidence>
<evidence type="ECO:0000256" key="1">
    <source>
        <dbReference type="SAM" id="MobiDB-lite"/>
    </source>
</evidence>
<feature type="compositionally biased region" description="Low complexity" evidence="1">
    <location>
        <begin position="122"/>
        <end position="138"/>
    </location>
</feature>
<dbReference type="Proteomes" id="UP000274922">
    <property type="component" value="Unassembled WGS sequence"/>
</dbReference>
<feature type="region of interest" description="Disordered" evidence="1">
    <location>
        <begin position="122"/>
        <end position="148"/>
    </location>
</feature>
<evidence type="ECO:0000313" key="2">
    <source>
        <dbReference type="EMBL" id="RKP03992.1"/>
    </source>
</evidence>
<organism evidence="2 3">
    <name type="scientific">Caulochytrium protostelioides</name>
    <dbReference type="NCBI Taxonomy" id="1555241"/>
    <lineage>
        <taxon>Eukaryota</taxon>
        <taxon>Fungi</taxon>
        <taxon>Fungi incertae sedis</taxon>
        <taxon>Chytridiomycota</taxon>
        <taxon>Chytridiomycota incertae sedis</taxon>
        <taxon>Chytridiomycetes</taxon>
        <taxon>Caulochytriales</taxon>
        <taxon>Caulochytriaceae</taxon>
        <taxon>Caulochytrium</taxon>
    </lineage>
</organism>
<reference evidence="3" key="1">
    <citation type="journal article" date="2018" name="Nat. Microbiol.">
        <title>Leveraging single-cell genomics to expand the fungal tree of life.</title>
        <authorList>
            <person name="Ahrendt S.R."/>
            <person name="Quandt C.A."/>
            <person name="Ciobanu D."/>
            <person name="Clum A."/>
            <person name="Salamov A."/>
            <person name="Andreopoulos B."/>
            <person name="Cheng J.F."/>
            <person name="Woyke T."/>
            <person name="Pelin A."/>
            <person name="Henrissat B."/>
            <person name="Reynolds N.K."/>
            <person name="Benny G.L."/>
            <person name="Smith M.E."/>
            <person name="James T.Y."/>
            <person name="Grigoriev I.V."/>
        </authorList>
    </citation>
    <scope>NUCLEOTIDE SEQUENCE [LARGE SCALE GENOMIC DNA]</scope>
    <source>
        <strain evidence="3">ATCC 52028</strain>
    </source>
</reference>
<sequence>MRVTTYAGVGLLCFVPAPDDPATGAAPWAWWQGHLFTAAGATFRIQGSRAAEPPAVHRCCWGEDGPPAFWDVVVAPNGDAAPLPIPWTAKAVRQRGAGDAIALRLGGGHDTDAEDAGDVDAHAQGHAHVSASASASASTETDGASHDHAAHAQTNITAFRFEPQTILRDDEAAALFRR</sequence>
<proteinExistence type="predicted"/>
<protein>
    <submittedName>
        <fullName evidence="2">Uncharacterized protein</fullName>
    </submittedName>
</protein>
<dbReference type="AlphaFoldDB" id="A0A4P9XEP8"/>
<gene>
    <name evidence="2" type="ORF">CXG81DRAFT_23404</name>
</gene>
<dbReference type="EMBL" id="ML014115">
    <property type="protein sequence ID" value="RKP03992.1"/>
    <property type="molecule type" value="Genomic_DNA"/>
</dbReference>